<protein>
    <submittedName>
        <fullName evidence="2">Uncharacterized protein</fullName>
    </submittedName>
</protein>
<reference evidence="2" key="1">
    <citation type="journal article" date="2014" name="Int. J. Syst. Evol. Microbiol.">
        <title>Complete genome sequence of Corynebacterium casei LMG S-19264T (=DSM 44701T), isolated from a smear-ripened cheese.</title>
        <authorList>
            <consortium name="US DOE Joint Genome Institute (JGI-PGF)"/>
            <person name="Walter F."/>
            <person name="Albersmeier A."/>
            <person name="Kalinowski J."/>
            <person name="Ruckert C."/>
        </authorList>
    </citation>
    <scope>NUCLEOTIDE SEQUENCE</scope>
    <source>
        <strain evidence="2">KCTC 32182</strain>
    </source>
</reference>
<dbReference type="AlphaFoldDB" id="A0A918U954"/>
<evidence type="ECO:0000313" key="2">
    <source>
        <dbReference type="EMBL" id="GGY11804.1"/>
    </source>
</evidence>
<comment type="caution">
    <text evidence="2">The sequence shown here is derived from an EMBL/GenBank/DDBJ whole genome shotgun (WGS) entry which is preliminary data.</text>
</comment>
<accession>A0A918U954</accession>
<organism evidence="2 3">
    <name type="scientific">Paludibacterium paludis</name>
    <dbReference type="NCBI Taxonomy" id="1225769"/>
    <lineage>
        <taxon>Bacteria</taxon>
        <taxon>Pseudomonadati</taxon>
        <taxon>Pseudomonadota</taxon>
        <taxon>Betaproteobacteria</taxon>
        <taxon>Neisseriales</taxon>
        <taxon>Chromobacteriaceae</taxon>
        <taxon>Paludibacterium</taxon>
    </lineage>
</organism>
<dbReference type="EMBL" id="BMYX01000006">
    <property type="protein sequence ID" value="GGY11804.1"/>
    <property type="molecule type" value="Genomic_DNA"/>
</dbReference>
<feature type="region of interest" description="Disordered" evidence="1">
    <location>
        <begin position="76"/>
        <end position="115"/>
    </location>
</feature>
<evidence type="ECO:0000256" key="1">
    <source>
        <dbReference type="SAM" id="MobiDB-lite"/>
    </source>
</evidence>
<reference evidence="2" key="2">
    <citation type="submission" date="2020-09" db="EMBL/GenBank/DDBJ databases">
        <authorList>
            <person name="Sun Q."/>
            <person name="Kim S."/>
        </authorList>
    </citation>
    <scope>NUCLEOTIDE SEQUENCE</scope>
    <source>
        <strain evidence="2">KCTC 32182</strain>
    </source>
</reference>
<gene>
    <name evidence="2" type="ORF">GCM10011289_13350</name>
</gene>
<name>A0A918U954_9NEIS</name>
<dbReference type="RefSeq" id="WP_229804568.1">
    <property type="nucleotide sequence ID" value="NZ_BMYX01000006.1"/>
</dbReference>
<evidence type="ECO:0000313" key="3">
    <source>
        <dbReference type="Proteomes" id="UP000645257"/>
    </source>
</evidence>
<proteinExistence type="predicted"/>
<keyword evidence="3" id="KW-1185">Reference proteome</keyword>
<sequence>MHRYTPIKKAILLGNSFRDVITATGMANTATRTLRNGCHEDLAAEISPDLLVLQQMPRDTTRLFDLHVESANLSDPLRLGRARHPVRQGPHDPRQYDGGADRAQRRLPHIAASLS</sequence>
<dbReference type="Proteomes" id="UP000645257">
    <property type="component" value="Unassembled WGS sequence"/>
</dbReference>
<feature type="compositionally biased region" description="Basic and acidic residues" evidence="1">
    <location>
        <begin position="89"/>
        <end position="104"/>
    </location>
</feature>